<accession>A0A0G0NCC3</accession>
<evidence type="ECO:0000256" key="1">
    <source>
        <dbReference type="SAM" id="Phobius"/>
    </source>
</evidence>
<comment type="caution">
    <text evidence="2">The sequence shown here is derived from an EMBL/GenBank/DDBJ whole genome shotgun (WGS) entry which is preliminary data.</text>
</comment>
<gene>
    <name evidence="2" type="ORF">US96_C0027G0015</name>
</gene>
<reference evidence="2 3" key="1">
    <citation type="journal article" date="2015" name="Nature">
        <title>rRNA introns, odd ribosomes, and small enigmatic genomes across a large radiation of phyla.</title>
        <authorList>
            <person name="Brown C.T."/>
            <person name="Hug L.A."/>
            <person name="Thomas B.C."/>
            <person name="Sharon I."/>
            <person name="Castelle C.J."/>
            <person name="Singh A."/>
            <person name="Wilkins M.J."/>
            <person name="Williams K.H."/>
            <person name="Banfield J.F."/>
        </authorList>
    </citation>
    <scope>NUCLEOTIDE SEQUENCE [LARGE SCALE GENOMIC DNA]</scope>
</reference>
<dbReference type="Proteomes" id="UP000034181">
    <property type="component" value="Unassembled WGS sequence"/>
</dbReference>
<keyword evidence="1" id="KW-0472">Membrane</keyword>
<protein>
    <recommendedName>
        <fullName evidence="4">DUF1648 domain-containing protein</fullName>
    </recommendedName>
</protein>
<evidence type="ECO:0008006" key="4">
    <source>
        <dbReference type="Google" id="ProtNLM"/>
    </source>
</evidence>
<feature type="transmembrane region" description="Helical" evidence="1">
    <location>
        <begin position="91"/>
        <end position="110"/>
    </location>
</feature>
<name>A0A0G0NCC3_9BACT</name>
<organism evidence="2 3">
    <name type="scientific">Candidatus Woesebacteria bacterium GW2011_GWB1_38_5b</name>
    <dbReference type="NCBI Taxonomy" id="1618569"/>
    <lineage>
        <taxon>Bacteria</taxon>
        <taxon>Candidatus Woeseibacteriota</taxon>
    </lineage>
</organism>
<keyword evidence="1" id="KW-0812">Transmembrane</keyword>
<feature type="transmembrane region" description="Helical" evidence="1">
    <location>
        <begin position="59"/>
        <end position="79"/>
    </location>
</feature>
<dbReference type="EMBL" id="LBUZ01000027">
    <property type="protein sequence ID" value="KKQ74746.1"/>
    <property type="molecule type" value="Genomic_DNA"/>
</dbReference>
<evidence type="ECO:0000313" key="2">
    <source>
        <dbReference type="EMBL" id="KKQ74746.1"/>
    </source>
</evidence>
<proteinExistence type="predicted"/>
<evidence type="ECO:0000313" key="3">
    <source>
        <dbReference type="Proteomes" id="UP000034181"/>
    </source>
</evidence>
<feature type="transmembrane region" description="Helical" evidence="1">
    <location>
        <begin position="13"/>
        <end position="39"/>
    </location>
</feature>
<dbReference type="AlphaFoldDB" id="A0A0G0NCC3"/>
<keyword evidence="1" id="KW-1133">Transmembrane helix</keyword>
<sequence>MRKYFRNLKEDKLLLRLFIGSFLLIIITIVYIAVFYTKLPPLLPVFNQLAWGETRLGETWAIFIPSIVVLAILIINIFISNFSYSFSPLLSRLLAITSFISALLTLLFVIRTVTVII</sequence>